<keyword evidence="3" id="KW-1185">Reference proteome</keyword>
<proteinExistence type="predicted"/>
<organism evidence="2 3">
    <name type="scientific">Kwoniella heveanensis BCC8398</name>
    <dbReference type="NCBI Taxonomy" id="1296120"/>
    <lineage>
        <taxon>Eukaryota</taxon>
        <taxon>Fungi</taxon>
        <taxon>Dikarya</taxon>
        <taxon>Basidiomycota</taxon>
        <taxon>Agaricomycotina</taxon>
        <taxon>Tremellomycetes</taxon>
        <taxon>Tremellales</taxon>
        <taxon>Cryptococcaceae</taxon>
        <taxon>Kwoniella</taxon>
    </lineage>
</organism>
<evidence type="ECO:0000313" key="2">
    <source>
        <dbReference type="EMBL" id="OCF35059.1"/>
    </source>
</evidence>
<evidence type="ECO:0000313" key="3">
    <source>
        <dbReference type="Proteomes" id="UP000092666"/>
    </source>
</evidence>
<sequence length="310" mass="33182">MPMAGSGEKKGRVVDSYLHSPSSIKYRVELYTAMCAPANHYNTSSSNRSSPYPFGRIRSQFPPLDPDIDADADLDLATAEADNEPLGVNPAHLEIQGTSAFAEAPGIGTTHTGTRTTSALEEIEHHRHLVSEPSVDWQYVSNDSYGLRGARDTINSLIGHLSLGVGERTSMNIAIQTAVGEALSRQASGTQRQSSQAHSSGEGPRQPFDATHTTTTAGRRQADHPSIADGHFGEPWAETPSVQGFRSNSDLRSVEHTGIQGAGSATSTGRRSAGLNMLRTEYHALVTRVVQAQLRIHARGEVGDDTPSGF</sequence>
<evidence type="ECO:0000256" key="1">
    <source>
        <dbReference type="SAM" id="MobiDB-lite"/>
    </source>
</evidence>
<gene>
    <name evidence="2" type="ORF">I316_03099</name>
</gene>
<name>A0A1B9GVL2_9TREE</name>
<protein>
    <submittedName>
        <fullName evidence="2">Uncharacterized protein</fullName>
    </submittedName>
</protein>
<dbReference type="EMBL" id="KI669500">
    <property type="protein sequence ID" value="OCF35059.1"/>
    <property type="molecule type" value="Genomic_DNA"/>
</dbReference>
<feature type="compositionally biased region" description="Polar residues" evidence="1">
    <location>
        <begin position="185"/>
        <end position="199"/>
    </location>
</feature>
<dbReference type="Proteomes" id="UP000092666">
    <property type="component" value="Unassembled WGS sequence"/>
</dbReference>
<feature type="region of interest" description="Disordered" evidence="1">
    <location>
        <begin position="184"/>
        <end position="245"/>
    </location>
</feature>
<reference evidence="3" key="2">
    <citation type="submission" date="2013-12" db="EMBL/GenBank/DDBJ databases">
        <title>Evolution of pathogenesis and genome organization in the Tremellales.</title>
        <authorList>
            <person name="Cuomo C."/>
            <person name="Litvintseva A."/>
            <person name="Heitman J."/>
            <person name="Chen Y."/>
            <person name="Sun S."/>
            <person name="Springer D."/>
            <person name="Dromer F."/>
            <person name="Young S."/>
            <person name="Zeng Q."/>
            <person name="Chapman S."/>
            <person name="Gujja S."/>
            <person name="Saif S."/>
            <person name="Birren B."/>
        </authorList>
    </citation>
    <scope>NUCLEOTIDE SEQUENCE [LARGE SCALE GENOMIC DNA]</scope>
    <source>
        <strain evidence="3">BCC8398</strain>
    </source>
</reference>
<dbReference type="AlphaFoldDB" id="A0A1B9GVL2"/>
<accession>A0A1B9GVL2</accession>
<reference evidence="2 3" key="1">
    <citation type="submission" date="2013-07" db="EMBL/GenBank/DDBJ databases">
        <title>The Genome Sequence of Cryptococcus heveanensis BCC8398.</title>
        <authorList>
            <consortium name="The Broad Institute Genome Sequencing Platform"/>
            <person name="Cuomo C."/>
            <person name="Litvintseva A."/>
            <person name="Chen Y."/>
            <person name="Heitman J."/>
            <person name="Sun S."/>
            <person name="Springer D."/>
            <person name="Dromer F."/>
            <person name="Young S.K."/>
            <person name="Zeng Q."/>
            <person name="Gargeya S."/>
            <person name="Fitzgerald M."/>
            <person name="Abouelleil A."/>
            <person name="Alvarado L."/>
            <person name="Berlin A.M."/>
            <person name="Chapman S.B."/>
            <person name="Dewar J."/>
            <person name="Goldberg J."/>
            <person name="Griggs A."/>
            <person name="Gujja S."/>
            <person name="Hansen M."/>
            <person name="Howarth C."/>
            <person name="Imamovic A."/>
            <person name="Larimer J."/>
            <person name="McCowan C."/>
            <person name="Murphy C."/>
            <person name="Pearson M."/>
            <person name="Priest M."/>
            <person name="Roberts A."/>
            <person name="Saif S."/>
            <person name="Shea T."/>
            <person name="Sykes S."/>
            <person name="Wortman J."/>
            <person name="Nusbaum C."/>
            <person name="Birren B."/>
        </authorList>
    </citation>
    <scope>NUCLEOTIDE SEQUENCE [LARGE SCALE GENOMIC DNA]</scope>
    <source>
        <strain evidence="2 3">BCC8398</strain>
    </source>
</reference>